<geneLocation type="plasmid" evidence="1 2">
    <name>unnamed3</name>
</geneLocation>
<dbReference type="EMBL" id="CP053567">
    <property type="protein sequence ID" value="QJY51236.1"/>
    <property type="molecule type" value="Genomic_DNA"/>
</dbReference>
<proteinExistence type="predicted"/>
<keyword evidence="1" id="KW-0614">Plasmid</keyword>
<dbReference type="KEGG" id="pbro:HOP40_35230"/>
<evidence type="ECO:0000313" key="1">
    <source>
        <dbReference type="EMBL" id="QJY51236.1"/>
    </source>
</evidence>
<evidence type="ECO:0000313" key="2">
    <source>
        <dbReference type="Proteomes" id="UP000505377"/>
    </source>
</evidence>
<reference evidence="1 2" key="1">
    <citation type="submission" date="2020-05" db="EMBL/GenBank/DDBJ databases">
        <authorList>
            <person name="Mo P."/>
        </authorList>
    </citation>
    <scope>NUCLEOTIDE SEQUENCE [LARGE SCALE GENOMIC DNA]</scope>
    <source>
        <strain evidence="1 2">Gen01</strain>
        <plasmid evidence="1 2">unnamed3</plasmid>
    </source>
</reference>
<organism evidence="1 2">
    <name type="scientific">Pseudonocardia broussonetiae</name>
    <dbReference type="NCBI Taxonomy" id="2736640"/>
    <lineage>
        <taxon>Bacteria</taxon>
        <taxon>Bacillati</taxon>
        <taxon>Actinomycetota</taxon>
        <taxon>Actinomycetes</taxon>
        <taxon>Pseudonocardiales</taxon>
        <taxon>Pseudonocardiaceae</taxon>
        <taxon>Pseudonocardia</taxon>
    </lineage>
</organism>
<accession>A0A6M6JW54</accession>
<protein>
    <submittedName>
        <fullName evidence="1">Uncharacterized protein</fullName>
    </submittedName>
</protein>
<dbReference type="RefSeq" id="WP_172170144.1">
    <property type="nucleotide sequence ID" value="NZ_CP053567.1"/>
</dbReference>
<sequence length="85" mass="9270">MSQSAARPLPEPAPPNLTLVPPLLEPDEDEHVHTIECSPLFGGTQLAGRIVTDPDEIAAIRRRVEAGASGRGAWRRVLRRIRAGR</sequence>
<dbReference type="Proteomes" id="UP000505377">
    <property type="component" value="Plasmid unnamed3"/>
</dbReference>
<name>A0A6M6JW54_9PSEU</name>
<dbReference type="AlphaFoldDB" id="A0A6M6JW54"/>
<gene>
    <name evidence="1" type="ORF">HOP40_35230</name>
</gene>
<keyword evidence="2" id="KW-1185">Reference proteome</keyword>